<feature type="domain" description="Band 7" evidence="7">
    <location>
        <begin position="28"/>
        <end position="186"/>
    </location>
</feature>
<dbReference type="PRINTS" id="PR00721">
    <property type="entry name" value="STOMATIN"/>
</dbReference>
<reference evidence="8" key="1">
    <citation type="submission" date="2020-05" db="EMBL/GenBank/DDBJ databases">
        <authorList>
            <person name="Chiriac C."/>
            <person name="Salcher M."/>
            <person name="Ghai R."/>
            <person name="Kavagutti S V."/>
        </authorList>
    </citation>
    <scope>NUCLEOTIDE SEQUENCE</scope>
</reference>
<evidence type="ECO:0000256" key="4">
    <source>
        <dbReference type="ARBA" id="ARBA00022989"/>
    </source>
</evidence>
<dbReference type="PROSITE" id="PS01270">
    <property type="entry name" value="BAND_7"/>
    <property type="match status" value="1"/>
</dbReference>
<evidence type="ECO:0000259" key="7">
    <source>
        <dbReference type="SMART" id="SM00244"/>
    </source>
</evidence>
<keyword evidence="4 6" id="KW-1133">Transmembrane helix</keyword>
<keyword evidence="5 6" id="KW-0472">Membrane</keyword>
<dbReference type="FunFam" id="3.30.479.30:FF:000004">
    <property type="entry name" value="Putative membrane protease family, stomatin"/>
    <property type="match status" value="1"/>
</dbReference>
<protein>
    <submittedName>
        <fullName evidence="8">Unannotated protein</fullName>
    </submittedName>
</protein>
<dbReference type="SUPFAM" id="SSF117892">
    <property type="entry name" value="Band 7/SPFH domain"/>
    <property type="match status" value="1"/>
</dbReference>
<dbReference type="EMBL" id="CAFBPU010000021">
    <property type="protein sequence ID" value="CAB5032552.1"/>
    <property type="molecule type" value="Genomic_DNA"/>
</dbReference>
<dbReference type="Gene3D" id="3.30.479.30">
    <property type="entry name" value="Band 7 domain"/>
    <property type="match status" value="1"/>
</dbReference>
<dbReference type="InterPro" id="IPR050710">
    <property type="entry name" value="Band7/mec-2_domain"/>
</dbReference>
<comment type="similarity">
    <text evidence="2">Belongs to the band 7/mec-2 family.</text>
</comment>
<dbReference type="PANTHER" id="PTHR43327">
    <property type="entry name" value="STOMATIN-LIKE PROTEIN 2, MITOCHONDRIAL"/>
    <property type="match status" value="1"/>
</dbReference>
<dbReference type="GO" id="GO:0098552">
    <property type="term" value="C:side of membrane"/>
    <property type="evidence" value="ECO:0007669"/>
    <property type="project" value="UniProtKB-ARBA"/>
</dbReference>
<dbReference type="EMBL" id="CAFBND010000088">
    <property type="protein sequence ID" value="CAB4952624.1"/>
    <property type="molecule type" value="Genomic_DNA"/>
</dbReference>
<dbReference type="PANTHER" id="PTHR43327:SF10">
    <property type="entry name" value="STOMATIN-LIKE PROTEIN 2, MITOCHONDRIAL"/>
    <property type="match status" value="1"/>
</dbReference>
<keyword evidence="3 6" id="KW-0812">Transmembrane</keyword>
<evidence type="ECO:0000256" key="3">
    <source>
        <dbReference type="ARBA" id="ARBA00022692"/>
    </source>
</evidence>
<evidence type="ECO:0000256" key="2">
    <source>
        <dbReference type="ARBA" id="ARBA00008164"/>
    </source>
</evidence>
<organism evidence="8">
    <name type="scientific">freshwater metagenome</name>
    <dbReference type="NCBI Taxonomy" id="449393"/>
    <lineage>
        <taxon>unclassified sequences</taxon>
        <taxon>metagenomes</taxon>
        <taxon>ecological metagenomes</taxon>
    </lineage>
</organism>
<evidence type="ECO:0000313" key="10">
    <source>
        <dbReference type="EMBL" id="CAB5032552.1"/>
    </source>
</evidence>
<dbReference type="SMART" id="SM00244">
    <property type="entry name" value="PHB"/>
    <property type="match status" value="1"/>
</dbReference>
<dbReference type="Pfam" id="PF01145">
    <property type="entry name" value="Band_7"/>
    <property type="match status" value="1"/>
</dbReference>
<dbReference type="InterPro" id="IPR018080">
    <property type="entry name" value="Band_7/stomatin-like_CS"/>
</dbReference>
<evidence type="ECO:0000313" key="9">
    <source>
        <dbReference type="EMBL" id="CAB4952624.1"/>
    </source>
</evidence>
<evidence type="ECO:0000313" key="8">
    <source>
        <dbReference type="EMBL" id="CAB4847773.1"/>
    </source>
</evidence>
<gene>
    <name evidence="8" type="ORF">UFOPK3268_00482</name>
    <name evidence="9" type="ORF">UFOPK3752_01757</name>
    <name evidence="10" type="ORF">UFOPK4150_01158</name>
</gene>
<evidence type="ECO:0000256" key="6">
    <source>
        <dbReference type="SAM" id="Phobius"/>
    </source>
</evidence>
<comment type="subcellular location">
    <subcellularLocation>
        <location evidence="1">Membrane</location>
        <topology evidence="1">Single-pass membrane protein</topology>
    </subcellularLocation>
</comment>
<evidence type="ECO:0000256" key="5">
    <source>
        <dbReference type="ARBA" id="ARBA00023136"/>
    </source>
</evidence>
<dbReference type="InterPro" id="IPR036013">
    <property type="entry name" value="Band_7/SPFH_dom_sf"/>
</dbReference>
<dbReference type="GO" id="GO:0005886">
    <property type="term" value="C:plasma membrane"/>
    <property type="evidence" value="ECO:0007669"/>
    <property type="project" value="UniProtKB-ARBA"/>
</dbReference>
<sequence>MFDIGSGQVAGLIIGLVVIILVLVTLARAVRIVPQARTGIVERLGRYHRTLVPGLSLLIPYVDRLKPLIDMREQVVSFPPQPVITEDNLVVNIDSVIYFQVTDAKAAMYEIASPITGIEQLTVTTLRNVIGGMDLERTLTSREDINNALRGVLDQATGKWGIRVNRVELKAVDPPMSVQETMEKQMRAEREKRASILTAEGFKQSQILTAEGERQAAILRAEGDSQARILRAEGEAKAIQKVFDAIHAGGADAQVLAYQYIQALPSIANGTANTVWVIPAELSRAMEQLGSAFSKPTAPAPTFGSTSDSGN</sequence>
<dbReference type="CDD" id="cd08829">
    <property type="entry name" value="SPFH_paraslipin"/>
    <property type="match status" value="1"/>
</dbReference>
<name>A0A6J7BVA8_9ZZZZ</name>
<dbReference type="InterPro" id="IPR001107">
    <property type="entry name" value="Band_7"/>
</dbReference>
<dbReference type="AlphaFoldDB" id="A0A6J7BVA8"/>
<feature type="transmembrane region" description="Helical" evidence="6">
    <location>
        <begin position="6"/>
        <end position="27"/>
    </location>
</feature>
<evidence type="ECO:0000256" key="1">
    <source>
        <dbReference type="ARBA" id="ARBA00004167"/>
    </source>
</evidence>
<dbReference type="InterPro" id="IPR001972">
    <property type="entry name" value="Stomatin_HflK_fam"/>
</dbReference>
<dbReference type="EMBL" id="CAFBIZ010000043">
    <property type="protein sequence ID" value="CAB4847773.1"/>
    <property type="molecule type" value="Genomic_DNA"/>
</dbReference>
<accession>A0A6J7BVA8</accession>
<proteinExistence type="inferred from homology"/>